<proteinExistence type="predicted"/>
<dbReference type="AlphaFoldDB" id="A0AAQ3QQ42"/>
<organism evidence="1 2">
    <name type="scientific">Rubellicoccus peritrichatus</name>
    <dbReference type="NCBI Taxonomy" id="3080537"/>
    <lineage>
        <taxon>Bacteria</taxon>
        <taxon>Pseudomonadati</taxon>
        <taxon>Verrucomicrobiota</taxon>
        <taxon>Opitutia</taxon>
        <taxon>Puniceicoccales</taxon>
        <taxon>Cerasicoccaceae</taxon>
        <taxon>Rubellicoccus</taxon>
    </lineage>
</organism>
<sequence length="217" mass="22940">MNKKDFHKAATVTVTSLIAASSAQGSIQYFDNSHEFNAGFGSNAATPWDIDGNPDGIAEAQWNFFGGTYMGLNAGTVFSYGPIAFVTTFSALVNTPPPLYVTAYLPFQSSVVSALIASGEFNKLDGFTSGVAGYMGFRLPPEDMGGNTRLGWAEVTFYDDTNPSGIGVTVHRWAFEDDGSSIQVGAIPEPTAVATGLGALAMGAAGLRRWRKQKQAT</sequence>
<evidence type="ECO:0008006" key="3">
    <source>
        <dbReference type="Google" id="ProtNLM"/>
    </source>
</evidence>
<reference evidence="1 2" key="1">
    <citation type="submission" date="2023-10" db="EMBL/GenBank/DDBJ databases">
        <title>Rubellicoccus peritrichatus gen. nov., sp. nov., isolated from an algae of coral reef tank.</title>
        <authorList>
            <person name="Luo J."/>
        </authorList>
    </citation>
    <scope>NUCLEOTIDE SEQUENCE [LARGE SCALE GENOMIC DNA]</scope>
    <source>
        <strain evidence="1 2">CR14</strain>
    </source>
</reference>
<evidence type="ECO:0000313" key="2">
    <source>
        <dbReference type="Proteomes" id="UP001304300"/>
    </source>
</evidence>
<dbReference type="EMBL" id="CP136920">
    <property type="protein sequence ID" value="WOO39818.1"/>
    <property type="molecule type" value="Genomic_DNA"/>
</dbReference>
<evidence type="ECO:0000313" key="1">
    <source>
        <dbReference type="EMBL" id="WOO39818.1"/>
    </source>
</evidence>
<dbReference type="KEGG" id="puo:RZN69_14430"/>
<name>A0AAQ3QQ42_9BACT</name>
<gene>
    <name evidence="1" type="ORF">RZN69_14430</name>
</gene>
<protein>
    <recommendedName>
        <fullName evidence="3">PEP-CTERM protein-sorting domain-containing protein</fullName>
    </recommendedName>
</protein>
<accession>A0AAQ3QQ42</accession>
<dbReference type="RefSeq" id="WP_317831839.1">
    <property type="nucleotide sequence ID" value="NZ_CP136920.1"/>
</dbReference>
<dbReference type="Proteomes" id="UP001304300">
    <property type="component" value="Chromosome"/>
</dbReference>
<keyword evidence="2" id="KW-1185">Reference proteome</keyword>